<evidence type="ECO:0000256" key="1">
    <source>
        <dbReference type="SAM" id="Phobius"/>
    </source>
</evidence>
<keyword evidence="1" id="KW-0812">Transmembrane</keyword>
<evidence type="ECO:0000313" key="2">
    <source>
        <dbReference type="EMBL" id="EEB33185.1"/>
    </source>
</evidence>
<proteinExistence type="predicted"/>
<sequence length="49" mass="5148">MGTDTVCIGYPLSLPVIVSFGPWLSVLAGWLSVLSFIVPSSPSWPAMAP</sequence>
<dbReference type="AlphaFoldDB" id="B6WV22"/>
<name>B6WV22_9BACT</name>
<reference evidence="2 3" key="2">
    <citation type="submission" date="2008-10" db="EMBL/GenBank/DDBJ databases">
        <authorList>
            <person name="Fulton L."/>
            <person name="Clifton S."/>
            <person name="Fulton B."/>
            <person name="Xu J."/>
            <person name="Minx P."/>
            <person name="Pepin K.H."/>
            <person name="Johnson M."/>
            <person name="Bhonagiri V."/>
            <person name="Nash W.E."/>
            <person name="Mardis E.R."/>
            <person name="Wilson R.K."/>
        </authorList>
    </citation>
    <scope>NUCLEOTIDE SEQUENCE [LARGE SCALE GENOMIC DNA]</scope>
    <source>
        <strain evidence="2 3">ATCC 29098</strain>
    </source>
</reference>
<dbReference type="EMBL" id="ABXU01000060">
    <property type="protein sequence ID" value="EEB33185.1"/>
    <property type="molecule type" value="Genomic_DNA"/>
</dbReference>
<feature type="transmembrane region" description="Helical" evidence="1">
    <location>
        <begin position="20"/>
        <end position="38"/>
    </location>
</feature>
<dbReference type="Proteomes" id="UP000003676">
    <property type="component" value="Unassembled WGS sequence"/>
</dbReference>
<evidence type="ECO:0000313" key="3">
    <source>
        <dbReference type="Proteomes" id="UP000003676"/>
    </source>
</evidence>
<dbReference type="HOGENOM" id="CLU_3134932_0_0_7"/>
<accession>B6WV22</accession>
<keyword evidence="1" id="KW-1133">Transmembrane helix</keyword>
<reference evidence="2 3" key="1">
    <citation type="submission" date="2008-10" db="EMBL/GenBank/DDBJ databases">
        <title>Draft genome sequence of Desulvovibrio piger (ATCC 29098).</title>
        <authorList>
            <person name="Sudarsanam P."/>
            <person name="Ley R."/>
            <person name="Guruge J."/>
            <person name="Turnbaugh P.J."/>
            <person name="Mahowald M."/>
            <person name="Liep D."/>
            <person name="Gordon J."/>
        </authorList>
    </citation>
    <scope>NUCLEOTIDE SEQUENCE [LARGE SCALE GENOMIC DNA]</scope>
    <source>
        <strain evidence="2 3">ATCC 29098</strain>
    </source>
</reference>
<comment type="caution">
    <text evidence="2">The sequence shown here is derived from an EMBL/GenBank/DDBJ whole genome shotgun (WGS) entry which is preliminary data.</text>
</comment>
<organism evidence="2 3">
    <name type="scientific">Desulfovibrio piger ATCC 29098</name>
    <dbReference type="NCBI Taxonomy" id="411464"/>
    <lineage>
        <taxon>Bacteria</taxon>
        <taxon>Pseudomonadati</taxon>
        <taxon>Thermodesulfobacteriota</taxon>
        <taxon>Desulfovibrionia</taxon>
        <taxon>Desulfovibrionales</taxon>
        <taxon>Desulfovibrionaceae</taxon>
        <taxon>Desulfovibrio</taxon>
    </lineage>
</organism>
<gene>
    <name evidence="2" type="ORF">DESPIG_01937</name>
</gene>
<keyword evidence="1" id="KW-0472">Membrane</keyword>
<protein>
    <submittedName>
        <fullName evidence="2">Uncharacterized protein</fullName>
    </submittedName>
</protein>